<dbReference type="InterPro" id="IPR046848">
    <property type="entry name" value="E_motif"/>
</dbReference>
<feature type="repeat" description="PPR" evidence="3">
    <location>
        <begin position="236"/>
        <end position="270"/>
    </location>
</feature>
<reference evidence="5" key="1">
    <citation type="journal article" date="2007" name="Nature">
        <title>The grapevine genome sequence suggests ancestral hexaploidization in major angiosperm phyla.</title>
        <authorList>
            <consortium name="The French-Italian Public Consortium for Grapevine Genome Characterization."/>
            <person name="Jaillon O."/>
            <person name="Aury J.-M."/>
            <person name="Noel B."/>
            <person name="Policriti A."/>
            <person name="Clepet C."/>
            <person name="Casagrande A."/>
            <person name="Choisne N."/>
            <person name="Aubourg S."/>
            <person name="Vitulo N."/>
            <person name="Jubin C."/>
            <person name="Vezzi A."/>
            <person name="Legeai F."/>
            <person name="Hugueney P."/>
            <person name="Dasilva C."/>
            <person name="Horner D."/>
            <person name="Mica E."/>
            <person name="Jublot D."/>
            <person name="Poulain J."/>
            <person name="Bruyere C."/>
            <person name="Billault A."/>
            <person name="Segurens B."/>
            <person name="Gouyvenoux M."/>
            <person name="Ugarte E."/>
            <person name="Cattonaro F."/>
            <person name="Anthouard V."/>
            <person name="Vico V."/>
            <person name="Del Fabbro C."/>
            <person name="Alaux M."/>
            <person name="Di Gaspero G."/>
            <person name="Dumas V."/>
            <person name="Felice N."/>
            <person name="Paillard S."/>
            <person name="Juman I."/>
            <person name="Moroldo M."/>
            <person name="Scalabrin S."/>
            <person name="Canaguier A."/>
            <person name="Le Clainche I."/>
            <person name="Malacrida G."/>
            <person name="Durand E."/>
            <person name="Pesole G."/>
            <person name="Laucou V."/>
            <person name="Chatelet P."/>
            <person name="Merdinoglu D."/>
            <person name="Delledonne M."/>
            <person name="Pezzotti M."/>
            <person name="Lecharny A."/>
            <person name="Scarpelli C."/>
            <person name="Artiguenave F."/>
            <person name="Pe M.E."/>
            <person name="Valle G."/>
            <person name="Morgante M."/>
            <person name="Caboche M."/>
            <person name="Adam-Blondon A.-F."/>
            <person name="Weissenbach J."/>
            <person name="Quetier F."/>
            <person name="Wincker P."/>
        </authorList>
    </citation>
    <scope>NUCLEOTIDE SEQUENCE [LARGE SCALE GENOMIC DNA]</scope>
    <source>
        <strain evidence="5">cv. Pinot noir / PN40024</strain>
    </source>
</reference>
<evidence type="ECO:0000256" key="3">
    <source>
        <dbReference type="PROSITE-ProRule" id="PRU00708"/>
    </source>
</evidence>
<proteinExistence type="inferred from homology"/>
<gene>
    <name evidence="4" type="ordered locus">VIT_18s0001g14970</name>
</gene>
<dbReference type="FunFam" id="1.25.40.10:FF:001093">
    <property type="entry name" value="Pentatricopeptide repeat-containing protein At2g34400"/>
    <property type="match status" value="1"/>
</dbReference>
<dbReference type="Pfam" id="PF20431">
    <property type="entry name" value="E_motif"/>
    <property type="match status" value="1"/>
</dbReference>
<feature type="repeat" description="PPR" evidence="3">
    <location>
        <begin position="78"/>
        <end position="112"/>
    </location>
</feature>
<protein>
    <recommendedName>
        <fullName evidence="6">Pentatricopeptide repeat-containing protein</fullName>
    </recommendedName>
</protein>
<name>F6GZT9_VITVI</name>
<dbReference type="GO" id="GO:0003723">
    <property type="term" value="F:RNA binding"/>
    <property type="evidence" value="ECO:0000318"/>
    <property type="project" value="GO_Central"/>
</dbReference>
<dbReference type="FunCoup" id="F6GZT9">
    <property type="interactions" value="319"/>
</dbReference>
<organism evidence="4 5">
    <name type="scientific">Vitis vinifera</name>
    <name type="common">Grape</name>
    <dbReference type="NCBI Taxonomy" id="29760"/>
    <lineage>
        <taxon>Eukaryota</taxon>
        <taxon>Viridiplantae</taxon>
        <taxon>Streptophyta</taxon>
        <taxon>Embryophyta</taxon>
        <taxon>Tracheophyta</taxon>
        <taxon>Spermatophyta</taxon>
        <taxon>Magnoliopsida</taxon>
        <taxon>eudicotyledons</taxon>
        <taxon>Gunneridae</taxon>
        <taxon>Pentapetalae</taxon>
        <taxon>rosids</taxon>
        <taxon>Vitales</taxon>
        <taxon>Vitaceae</taxon>
        <taxon>Viteae</taxon>
        <taxon>Vitis</taxon>
    </lineage>
</organism>
<dbReference type="ExpressionAtlas" id="F6GZT9">
    <property type="expression patterns" value="baseline and differential"/>
</dbReference>
<dbReference type="InParanoid" id="F6GZT9"/>
<dbReference type="PANTHER" id="PTHR47926">
    <property type="entry name" value="PENTATRICOPEPTIDE REPEAT-CONTAINING PROTEIN"/>
    <property type="match status" value="1"/>
</dbReference>
<dbReference type="PANTHER" id="PTHR47926:SF479">
    <property type="entry name" value="PENTACOTRIPEPTIDE-REPEAT REGION OF PRORP DOMAIN-CONTAINING PROTEIN"/>
    <property type="match status" value="1"/>
</dbReference>
<dbReference type="AlphaFoldDB" id="F6GZT9"/>
<dbReference type="HOGENOM" id="CLU_002706_0_1_1"/>
<keyword evidence="2" id="KW-0677">Repeat</keyword>
<evidence type="ECO:0000313" key="5">
    <source>
        <dbReference type="Proteomes" id="UP000009183"/>
    </source>
</evidence>
<dbReference type="Proteomes" id="UP000009183">
    <property type="component" value="Chromosome 18"/>
</dbReference>
<comment type="similarity">
    <text evidence="1">Belongs to the PPR family. PCMP-H subfamily.</text>
</comment>
<dbReference type="Pfam" id="PF01535">
    <property type="entry name" value="PPR"/>
    <property type="match status" value="2"/>
</dbReference>
<dbReference type="FunFam" id="1.25.40.10:FF:000381">
    <property type="entry name" value="Pentatricopeptide repeat-containing protein"/>
    <property type="match status" value="1"/>
</dbReference>
<dbReference type="EMBL" id="FN595227">
    <property type="protein sequence ID" value="CCB46076.1"/>
    <property type="molecule type" value="Genomic_DNA"/>
</dbReference>
<dbReference type="NCBIfam" id="TIGR00756">
    <property type="entry name" value="PPR"/>
    <property type="match status" value="2"/>
</dbReference>
<dbReference type="PaxDb" id="29760-VIT_18s0001g14970.t01"/>
<evidence type="ECO:0000313" key="4">
    <source>
        <dbReference type="EMBL" id="CCB46076.1"/>
    </source>
</evidence>
<feature type="repeat" description="PPR" evidence="3">
    <location>
        <begin position="135"/>
        <end position="169"/>
    </location>
</feature>
<dbReference type="eggNOG" id="KOG4197">
    <property type="taxonomic scope" value="Eukaryota"/>
</dbReference>
<dbReference type="Gene3D" id="1.25.40.10">
    <property type="entry name" value="Tetratricopeptide repeat domain"/>
    <property type="match status" value="3"/>
</dbReference>
<dbReference type="GO" id="GO:0009451">
    <property type="term" value="P:RNA modification"/>
    <property type="evidence" value="ECO:0000318"/>
    <property type="project" value="GO_Central"/>
</dbReference>
<evidence type="ECO:0000256" key="2">
    <source>
        <dbReference type="ARBA" id="ARBA00022737"/>
    </source>
</evidence>
<dbReference type="InterPro" id="IPR002885">
    <property type="entry name" value="PPR_rpt"/>
</dbReference>
<dbReference type="PROSITE" id="PS51375">
    <property type="entry name" value="PPR"/>
    <property type="match status" value="3"/>
</dbReference>
<sequence>MQPFLKKAHGPLATSLSYYSNLIEHCFLLKSLDYAKFVHAQLIKVGFNTHTFLGNRCLDLFGELERARDVFDEMPKRDVVSWNTMISGYVSFGLFDDAFRFFSEMQKAGIRPSGFTYSTLLEDSVRVFEEIYQWDSVLCNAMISSYAWHGFGENALQLFVLTLRENLRPTEFTLSIVLSAVSILLPVDQGSQIHSLVVKSGLESDVIVASSLVEMYAKFGLIDSAMKTFAKIGARDLISWNTMIMGLAYNGRVSKALEIFKELLIGGPPPDEITLAGVLLACNVGGLVDEGLSIFSSMEKEYGVIPAIEHYACIVDMMSRGGKLKEAMDIVELMPHEPSGLIWGSLLCACEIYGDLRFTERVAERVMELEPQSSLPYLVLAQAYEMRGRWESLVRVRRAMKEKGVRKVIGCSWIGIKNHVFVFKENQLLHIGGKDIYFILRLLIQEIEDDGYASQQYDKVRAVGEVG</sequence>
<dbReference type="InterPro" id="IPR046960">
    <property type="entry name" value="PPR_At4g14850-like_plant"/>
</dbReference>
<evidence type="ECO:0000256" key="1">
    <source>
        <dbReference type="ARBA" id="ARBA00006643"/>
    </source>
</evidence>
<evidence type="ECO:0008006" key="6">
    <source>
        <dbReference type="Google" id="ProtNLM"/>
    </source>
</evidence>
<dbReference type="InterPro" id="IPR011990">
    <property type="entry name" value="TPR-like_helical_dom_sf"/>
</dbReference>
<accession>F6GZT9</accession>
<dbReference type="STRING" id="29760.F6GZT9"/>
<keyword evidence="5" id="KW-1185">Reference proteome</keyword>
<dbReference type="Pfam" id="PF13041">
    <property type="entry name" value="PPR_2"/>
    <property type="match status" value="1"/>
</dbReference>